<evidence type="ECO:0000313" key="8">
    <source>
        <dbReference type="Proteomes" id="UP001165444"/>
    </source>
</evidence>
<dbReference type="Proteomes" id="UP001165444">
    <property type="component" value="Unassembled WGS sequence"/>
</dbReference>
<keyword evidence="4 5" id="KW-0720">Serine protease</keyword>
<evidence type="ECO:0000256" key="3">
    <source>
        <dbReference type="ARBA" id="ARBA00022801"/>
    </source>
</evidence>
<evidence type="ECO:0000259" key="6">
    <source>
        <dbReference type="Pfam" id="PF00082"/>
    </source>
</evidence>
<keyword evidence="2 5" id="KW-0645">Protease</keyword>
<comment type="caution">
    <text evidence="7">The sequence shown here is derived from an EMBL/GenBank/DDBJ whole genome shotgun (WGS) entry which is preliminary data.</text>
</comment>
<protein>
    <submittedName>
        <fullName evidence="7">S8 family serine peptidase</fullName>
    </submittedName>
</protein>
<feature type="domain" description="Peptidase S8/S53" evidence="6">
    <location>
        <begin position="168"/>
        <end position="437"/>
    </location>
</feature>
<feature type="active site" description="Charge relay system" evidence="5">
    <location>
        <position position="213"/>
    </location>
</feature>
<evidence type="ECO:0000256" key="4">
    <source>
        <dbReference type="ARBA" id="ARBA00022825"/>
    </source>
</evidence>
<dbReference type="Pfam" id="PF00082">
    <property type="entry name" value="Peptidase_S8"/>
    <property type="match status" value="1"/>
</dbReference>
<dbReference type="PROSITE" id="PS51892">
    <property type="entry name" value="SUBTILASE"/>
    <property type="match status" value="1"/>
</dbReference>
<dbReference type="InterPro" id="IPR023827">
    <property type="entry name" value="Peptidase_S8_Asp-AS"/>
</dbReference>
<dbReference type="PROSITE" id="PS00136">
    <property type="entry name" value="SUBTILASE_ASP"/>
    <property type="match status" value="1"/>
</dbReference>
<dbReference type="InterPro" id="IPR050131">
    <property type="entry name" value="Peptidase_S8_subtilisin-like"/>
</dbReference>
<evidence type="ECO:0000256" key="1">
    <source>
        <dbReference type="ARBA" id="ARBA00011073"/>
    </source>
</evidence>
<dbReference type="CDD" id="cd07493">
    <property type="entry name" value="Peptidases_S8_9"/>
    <property type="match status" value="1"/>
</dbReference>
<organism evidence="7 8">
    <name type="scientific">Parabacteroides faecalis</name>
    <dbReference type="NCBI Taxonomy" id="2924040"/>
    <lineage>
        <taxon>Bacteria</taxon>
        <taxon>Pseudomonadati</taxon>
        <taxon>Bacteroidota</taxon>
        <taxon>Bacteroidia</taxon>
        <taxon>Bacteroidales</taxon>
        <taxon>Tannerellaceae</taxon>
        <taxon>Parabacteroides</taxon>
    </lineage>
</organism>
<dbReference type="PRINTS" id="PR00723">
    <property type="entry name" value="SUBTILISIN"/>
</dbReference>
<keyword evidence="8" id="KW-1185">Reference proteome</keyword>
<dbReference type="InterPro" id="IPR015500">
    <property type="entry name" value="Peptidase_S8_subtilisin-rel"/>
</dbReference>
<dbReference type="SUPFAM" id="SSF52743">
    <property type="entry name" value="Subtilisin-like"/>
    <property type="match status" value="1"/>
</dbReference>
<evidence type="ECO:0000256" key="5">
    <source>
        <dbReference type="PROSITE-ProRule" id="PRU01240"/>
    </source>
</evidence>
<name>A0ABT0C3B6_9BACT</name>
<accession>A0ABT0C3B6</accession>
<dbReference type="RefSeq" id="WP_243325695.1">
    <property type="nucleotide sequence ID" value="NZ_JAKZMM010000031.1"/>
</dbReference>
<reference evidence="7 8" key="1">
    <citation type="submission" date="2022-03" db="EMBL/GenBank/DDBJ databases">
        <title>Parabacteroides sp. nov. isolated from swine feces.</title>
        <authorList>
            <person name="Bak J.E."/>
        </authorList>
    </citation>
    <scope>NUCLEOTIDE SEQUENCE [LARGE SCALE GENOMIC DNA]</scope>
    <source>
        <strain evidence="7 8">AGMB00274</strain>
    </source>
</reference>
<gene>
    <name evidence="7" type="ORF">MUN53_12220</name>
</gene>
<evidence type="ECO:0000313" key="7">
    <source>
        <dbReference type="EMBL" id="MCJ2381365.1"/>
    </source>
</evidence>
<feature type="active site" description="Charge relay system" evidence="5">
    <location>
        <position position="177"/>
    </location>
</feature>
<evidence type="ECO:0000256" key="2">
    <source>
        <dbReference type="ARBA" id="ARBA00022670"/>
    </source>
</evidence>
<comment type="similarity">
    <text evidence="1 5">Belongs to the peptidase S8 family.</text>
</comment>
<dbReference type="InterPro" id="IPR017317">
    <property type="entry name" value="Pept_S8_subtilisin_bacteroid-2"/>
</dbReference>
<dbReference type="PANTHER" id="PTHR43806:SF67">
    <property type="entry name" value="EGF-LIKE DOMAIN-CONTAINING PROTEIN"/>
    <property type="match status" value="1"/>
</dbReference>
<dbReference type="PANTHER" id="PTHR43806">
    <property type="entry name" value="PEPTIDASE S8"/>
    <property type="match status" value="1"/>
</dbReference>
<feature type="active site" description="Charge relay system" evidence="5">
    <location>
        <position position="391"/>
    </location>
</feature>
<sequence length="456" mass="50249">MKYWLLLLYLFASTLSWSENTYYRFRVYLKDKGNQIYHIHQPEAFLSEAALARRNQQHIPISESDRPISAAYKQQLTNSGCTLITESRWLSTVVVEYPDSSLVENLKQIAFVDSVCWVWKGKHIPWQDPTSTETLSTDAEPLRNPYGYAQKQIRMMKGDKLHKQGFKGEGMRIAVIDAGFTDVNRIEAFASTHIAGTRNMVYPGETVYASDEHGTKVLSCLAANLPGIMIGTAPEATYWLIKSEDSHGESPIEQDYWAAAVEYADSVGAYIITSSLGYFDFDEPATDYTHDDLTGKTAFISQAAQIAAEKGLLVFSSAGNEGNTLWEKITVPADTPDILTVGAVTEKRERSGFSSIGPTADGRIKPDVAAMGTNCSVIEPGGFIRQANGTSFATPILAGLGACLWQALPHLNAAEIRALIKQYASQAKQPDNQLGYGIPNIYKSYKAGLKNGSKRR</sequence>
<dbReference type="PIRSF" id="PIRSF037903">
    <property type="entry name" value="Subtilisin_rel_GFO_2223"/>
    <property type="match status" value="1"/>
</dbReference>
<dbReference type="Gene3D" id="3.40.50.200">
    <property type="entry name" value="Peptidase S8/S53 domain"/>
    <property type="match status" value="1"/>
</dbReference>
<proteinExistence type="inferred from homology"/>
<keyword evidence="3 5" id="KW-0378">Hydrolase</keyword>
<dbReference type="InterPro" id="IPR036852">
    <property type="entry name" value="Peptidase_S8/S53_dom_sf"/>
</dbReference>
<dbReference type="InterPro" id="IPR000209">
    <property type="entry name" value="Peptidase_S8/S53_dom"/>
</dbReference>
<dbReference type="EMBL" id="JAKZMM010000031">
    <property type="protein sequence ID" value="MCJ2381365.1"/>
    <property type="molecule type" value="Genomic_DNA"/>
</dbReference>